<keyword evidence="4" id="KW-1185">Reference proteome</keyword>
<dbReference type="Proteomes" id="UP000001784">
    <property type="component" value="Chromosome"/>
</dbReference>
<accession>A0LJ53</accession>
<dbReference type="EMBL" id="CP000478">
    <property type="protein sequence ID" value="ABK17455.1"/>
    <property type="molecule type" value="Genomic_DNA"/>
</dbReference>
<keyword evidence="1" id="KW-0802">TPR repeat</keyword>
<dbReference type="HOGENOM" id="CLU_002404_0_1_7"/>
<name>A0LJ53_SYNFM</name>
<dbReference type="Pfam" id="PF13424">
    <property type="entry name" value="TPR_12"/>
    <property type="match status" value="3"/>
</dbReference>
<evidence type="ECO:0000259" key="2">
    <source>
        <dbReference type="Pfam" id="PF12770"/>
    </source>
</evidence>
<dbReference type="PROSITE" id="PS50005">
    <property type="entry name" value="TPR"/>
    <property type="match status" value="3"/>
</dbReference>
<feature type="domain" description="CHAT" evidence="2">
    <location>
        <begin position="582"/>
        <end position="921"/>
    </location>
</feature>
<dbReference type="KEGG" id="sfu:Sfum_1768"/>
<proteinExistence type="predicted"/>
<evidence type="ECO:0000256" key="1">
    <source>
        <dbReference type="PROSITE-ProRule" id="PRU00339"/>
    </source>
</evidence>
<dbReference type="eggNOG" id="COG0457">
    <property type="taxonomic scope" value="Bacteria"/>
</dbReference>
<dbReference type="InterPro" id="IPR024983">
    <property type="entry name" value="CHAT_dom"/>
</dbReference>
<dbReference type="InParanoid" id="A0LJ53"/>
<dbReference type="SMART" id="SM00028">
    <property type="entry name" value="TPR"/>
    <property type="match status" value="7"/>
</dbReference>
<dbReference type="PANTHER" id="PTHR10098">
    <property type="entry name" value="RAPSYN-RELATED"/>
    <property type="match status" value="1"/>
</dbReference>
<dbReference type="Pfam" id="PF12770">
    <property type="entry name" value="CHAT"/>
    <property type="match status" value="1"/>
</dbReference>
<dbReference type="PANTHER" id="PTHR10098:SF108">
    <property type="entry name" value="TETRATRICOPEPTIDE REPEAT PROTEIN 28"/>
    <property type="match status" value="1"/>
</dbReference>
<feature type="repeat" description="TPR" evidence="1">
    <location>
        <begin position="159"/>
        <end position="192"/>
    </location>
</feature>
<gene>
    <name evidence="3" type="ordered locus">Sfum_1768</name>
</gene>
<feature type="repeat" description="TPR" evidence="1">
    <location>
        <begin position="239"/>
        <end position="272"/>
    </location>
</feature>
<dbReference type="InterPro" id="IPR011990">
    <property type="entry name" value="TPR-like_helical_dom_sf"/>
</dbReference>
<protein>
    <submittedName>
        <fullName evidence="3">Tetratricopeptide TPR_2 repeat protein</fullName>
    </submittedName>
</protein>
<dbReference type="STRING" id="335543.Sfum_1768"/>
<feature type="repeat" description="TPR" evidence="1">
    <location>
        <begin position="79"/>
        <end position="112"/>
    </location>
</feature>
<dbReference type="Pfam" id="PF13374">
    <property type="entry name" value="TPR_10"/>
    <property type="match status" value="1"/>
</dbReference>
<dbReference type="Gene3D" id="1.25.40.10">
    <property type="entry name" value="Tetratricopeptide repeat domain"/>
    <property type="match status" value="2"/>
</dbReference>
<dbReference type="AlphaFoldDB" id="A0LJ53"/>
<evidence type="ECO:0000313" key="3">
    <source>
        <dbReference type="EMBL" id="ABK17455.1"/>
    </source>
</evidence>
<organism evidence="3 4">
    <name type="scientific">Syntrophobacter fumaroxidans (strain DSM 10017 / MPOB)</name>
    <dbReference type="NCBI Taxonomy" id="335543"/>
    <lineage>
        <taxon>Bacteria</taxon>
        <taxon>Pseudomonadati</taxon>
        <taxon>Thermodesulfobacteriota</taxon>
        <taxon>Syntrophobacteria</taxon>
        <taxon>Syntrophobacterales</taxon>
        <taxon>Syntrophobacteraceae</taxon>
        <taxon>Syntrophobacter</taxon>
    </lineage>
</organism>
<dbReference type="SUPFAM" id="SSF48452">
    <property type="entry name" value="TPR-like"/>
    <property type="match status" value="2"/>
</dbReference>
<reference evidence="3 4" key="1">
    <citation type="submission" date="2006-10" db="EMBL/GenBank/DDBJ databases">
        <title>Complete sequence of Syntrophobacter fumaroxidans MPOB.</title>
        <authorList>
            <consortium name="US DOE Joint Genome Institute"/>
            <person name="Copeland A."/>
            <person name="Lucas S."/>
            <person name="Lapidus A."/>
            <person name="Barry K."/>
            <person name="Detter J.C."/>
            <person name="Glavina del Rio T."/>
            <person name="Hammon N."/>
            <person name="Israni S."/>
            <person name="Pitluck S."/>
            <person name="Goltsman E.G."/>
            <person name="Martinez M."/>
            <person name="Schmutz J."/>
            <person name="Larimer F."/>
            <person name="Land M."/>
            <person name="Hauser L."/>
            <person name="Kyrpides N."/>
            <person name="Kim E."/>
            <person name="Boone D.R."/>
            <person name="Brockman F."/>
            <person name="Culley D."/>
            <person name="Ferry J."/>
            <person name="Gunsalus R."/>
            <person name="McInerney M.J."/>
            <person name="Morrison M."/>
            <person name="Plugge C."/>
            <person name="Rohlin L."/>
            <person name="Scholten J."/>
            <person name="Sieber J."/>
            <person name="Stams A.J.M."/>
            <person name="Worm P."/>
            <person name="Henstra A.M."/>
            <person name="Richardson P."/>
        </authorList>
    </citation>
    <scope>NUCLEOTIDE SEQUENCE [LARGE SCALE GENOMIC DNA]</scope>
    <source>
        <strain evidence="4">DSM 10017 / MPOB</strain>
    </source>
</reference>
<dbReference type="OrthoDB" id="9761935at2"/>
<sequence precursor="true">MQPGMRSARSKMERMRKVWKTALPVVISLAILASGPAAARMEIRDGRKAFFKSDYEEALSKFREAFDDASRSGNKLKMGRALANMAMVYRSIGQNKKALELLDRALGIARDIKSKELEGMALANMGGATANLGDYEKALEYDLRALALRRATNNRRGEAADLTHIGAIYRSLGQYEKAIDHDRQSLAVSSTVNDRFRQAMALSNLARDYTGLKQYDTALQFHEQSLAVRKDTSDLRGQSDDLMGMGLIYLRLRQYDKALDYSRQALALARRISYPLGQCGALNRIGHTLCRLGRFEEARQPFTESRAISEKAGLPEPLWNSQRGLGLVADRQHRADDAVSFYFQAIDTIESMRSRIRGGEAQITFMQEKFGVYNELMALLWRMHVNSPHSGYDRRAFEVFERKQGRVLLDQIGKSAVRSFSGLPESIGARLIELEGQLDSLKSTFGDEPENQTPDRTALVDEQIRRTRQELEALEATVKREYPRHYDLMHPRPATLDEIQKQVLKPDEVILAYEMLEKGTLLWIIATNRFQLVRVDAGEQAINWKVAEIRNALHSVLEEAGSGKSGSLSESAVGSSADELRRRAGELHDLLIPAKARELISSAKVLLVVPTGSLYTIPFEMLVRPAATKTSRKTQYLIENQAILYLSSASLLKTLREAAAIRKAGADYPLLVFANPSYPTAPIPHGMTVPLSKRTDAGESASAGSGFMELRTAGYTEMMKGIFQELPDTEDEAREIKSIFGAPDSSNPVLSRQAASRSNLLDLDANRKLAEYRYVVFCCHGILPEEIDEVQQPALVLSHPDPVTRREGFVTMADVFSLHLNAELVTLSACNTGSGKVLKGEGMIGLTRSFMYAGTPAVAVTLWSVESNSVRLLNVGLHRGLQSGKRPAEALRDAKLRMIRGDHGAIYQHPFFWAPLVLFGDGR</sequence>
<evidence type="ECO:0000313" key="4">
    <source>
        <dbReference type="Proteomes" id="UP000001784"/>
    </source>
</evidence>
<dbReference type="eggNOG" id="COG4995">
    <property type="taxonomic scope" value="Bacteria"/>
</dbReference>
<dbReference type="InterPro" id="IPR019734">
    <property type="entry name" value="TPR_rpt"/>
</dbReference>